<organism evidence="1 2">
    <name type="scientific">Bradyrhizobium lablabi</name>
    <dbReference type="NCBI Taxonomy" id="722472"/>
    <lineage>
        <taxon>Bacteria</taxon>
        <taxon>Pseudomonadati</taxon>
        <taxon>Pseudomonadota</taxon>
        <taxon>Alphaproteobacteria</taxon>
        <taxon>Hyphomicrobiales</taxon>
        <taxon>Nitrobacteraceae</taxon>
        <taxon>Bradyrhizobium</taxon>
    </lineage>
</organism>
<accession>A0A1H4RP48</accession>
<proteinExistence type="predicted"/>
<name>A0A1H4RP48_9BRAD</name>
<evidence type="ECO:0000313" key="1">
    <source>
        <dbReference type="EMBL" id="SEC33692.1"/>
    </source>
</evidence>
<dbReference type="OrthoDB" id="8240573at2"/>
<sequence>MSLSHDDVQRIVQSHKSKPEWATAWHVWTVVVPRRTITGRLTWGRVWRRHDGRRWIYKKLLK</sequence>
<reference evidence="1 2" key="1">
    <citation type="submission" date="2016-10" db="EMBL/GenBank/DDBJ databases">
        <authorList>
            <person name="de Groot N.N."/>
        </authorList>
    </citation>
    <scope>NUCLEOTIDE SEQUENCE [LARGE SCALE GENOMIC DNA]</scope>
    <source>
        <strain evidence="1 2">GAS522</strain>
    </source>
</reference>
<protein>
    <submittedName>
        <fullName evidence="1">Uncharacterized protein</fullName>
    </submittedName>
</protein>
<dbReference type="EMBL" id="FNTI01000001">
    <property type="protein sequence ID" value="SEC33692.1"/>
    <property type="molecule type" value="Genomic_DNA"/>
</dbReference>
<dbReference type="Proteomes" id="UP000183208">
    <property type="component" value="Unassembled WGS sequence"/>
</dbReference>
<gene>
    <name evidence="1" type="ORF">SAMN05444171_1176</name>
</gene>
<evidence type="ECO:0000313" key="2">
    <source>
        <dbReference type="Proteomes" id="UP000183208"/>
    </source>
</evidence>
<dbReference type="AlphaFoldDB" id="A0A1H4RP48"/>